<dbReference type="PANTHER" id="PTHR11122:SF13">
    <property type="entry name" value="GLUCOSE-6-PHOSPHATE 1-EPIMERASE"/>
    <property type="match status" value="1"/>
</dbReference>
<dbReference type="OrthoDB" id="9795355at2"/>
<comment type="caution">
    <text evidence="1">The sequence shown here is derived from an EMBL/GenBank/DDBJ whole genome shotgun (WGS) entry which is preliminary data.</text>
</comment>
<accession>A0A0M0L0Y4</accession>
<dbReference type="InterPro" id="IPR008183">
    <property type="entry name" value="Aldose_1/G6P_1-epimerase"/>
</dbReference>
<dbReference type="GO" id="GO:0030246">
    <property type="term" value="F:carbohydrate binding"/>
    <property type="evidence" value="ECO:0007669"/>
    <property type="project" value="InterPro"/>
</dbReference>
<dbReference type="InterPro" id="IPR037481">
    <property type="entry name" value="LacX"/>
</dbReference>
<dbReference type="EMBL" id="LILC01000016">
    <property type="protein sequence ID" value="KOO44313.1"/>
    <property type="molecule type" value="Genomic_DNA"/>
</dbReference>
<reference evidence="2" key="1">
    <citation type="submission" date="2015-08" db="EMBL/GenBank/DDBJ databases">
        <title>Fjat-14210 dsm16467.</title>
        <authorList>
            <person name="Liu B."/>
            <person name="Wang J."/>
            <person name="Zhu Y."/>
            <person name="Liu G."/>
            <person name="Chen Q."/>
            <person name="Chen Z."/>
            <person name="Lan J."/>
            <person name="Che J."/>
            <person name="Ge C."/>
            <person name="Shi H."/>
            <person name="Pan Z."/>
            <person name="Liu X."/>
        </authorList>
    </citation>
    <scope>NUCLEOTIDE SEQUENCE [LARGE SCALE GENOMIC DNA]</scope>
    <source>
        <strain evidence="2">DSM 16467</strain>
    </source>
</reference>
<proteinExistence type="predicted"/>
<dbReference type="SUPFAM" id="SSF74650">
    <property type="entry name" value="Galactose mutarotase-like"/>
    <property type="match status" value="1"/>
</dbReference>
<dbReference type="Proteomes" id="UP000037558">
    <property type="component" value="Unassembled WGS sequence"/>
</dbReference>
<gene>
    <name evidence="1" type="ORF">AMD01_13615</name>
</gene>
<dbReference type="Gene3D" id="2.70.98.10">
    <property type="match status" value="1"/>
</dbReference>
<protein>
    <submittedName>
        <fullName evidence="1">Aldose epimerase</fullName>
    </submittedName>
</protein>
<dbReference type="GO" id="GO:0016853">
    <property type="term" value="F:isomerase activity"/>
    <property type="evidence" value="ECO:0007669"/>
    <property type="project" value="InterPro"/>
</dbReference>
<dbReference type="PANTHER" id="PTHR11122">
    <property type="entry name" value="APOSPORY-ASSOCIATED PROTEIN C-RELATED"/>
    <property type="match status" value="1"/>
</dbReference>
<dbReference type="RefSeq" id="WP_053401970.1">
    <property type="nucleotide sequence ID" value="NZ_JAMAUM010000008.1"/>
</dbReference>
<keyword evidence="2" id="KW-1185">Reference proteome</keyword>
<dbReference type="AlphaFoldDB" id="A0A0M0L0Y4"/>
<name>A0A0M0L0Y4_9BACI</name>
<evidence type="ECO:0000313" key="2">
    <source>
        <dbReference type="Proteomes" id="UP000037558"/>
    </source>
</evidence>
<organism evidence="1 2">
    <name type="scientific">Priestia koreensis</name>
    <dbReference type="NCBI Taxonomy" id="284581"/>
    <lineage>
        <taxon>Bacteria</taxon>
        <taxon>Bacillati</taxon>
        <taxon>Bacillota</taxon>
        <taxon>Bacilli</taxon>
        <taxon>Bacillales</taxon>
        <taxon>Bacillaceae</taxon>
        <taxon>Priestia</taxon>
    </lineage>
</organism>
<dbReference type="CDD" id="cd09024">
    <property type="entry name" value="Aldose_epim_lacX"/>
    <property type="match status" value="1"/>
</dbReference>
<evidence type="ECO:0000313" key="1">
    <source>
        <dbReference type="EMBL" id="KOO44313.1"/>
    </source>
</evidence>
<dbReference type="InterPro" id="IPR011013">
    <property type="entry name" value="Gal_mutarotase_sf_dom"/>
</dbReference>
<dbReference type="InterPro" id="IPR014718">
    <property type="entry name" value="GH-type_carb-bd"/>
</dbReference>
<dbReference type="STRING" id="284581.AMD01_13615"/>
<sequence>MTTIENDWLKVHIAKEGAEIRSVTHKKNAMDYMWSGDSEYWGRVAPVLFPIVGRLKDDQYKLNGQTYSLTQHGFLRDVTFEVNEQKEGYASFLFESDGQFKNIYPYEFTAIIHYTLNENSLSVKWEIINKNDEDMYFSIGAHPAFKLPLVEGEEVSDYMLHITPQENEKVMQYELKNALVHEKGAITDLSTIQLDDSLFVNDAVIYSHIRRIDLQSKKSEHGVEVSFDHFPFVGIWSKYDDKNHTMAPFVCIEPWYGIADMHNTTGDLKEKFGINRLAANETFQRDYTMTFK</sequence>
<dbReference type="PATRIC" id="fig|284581.3.peg.4855"/>
<dbReference type="Pfam" id="PF01263">
    <property type="entry name" value="Aldose_epim"/>
    <property type="match status" value="1"/>
</dbReference>
<dbReference type="GO" id="GO:0005975">
    <property type="term" value="P:carbohydrate metabolic process"/>
    <property type="evidence" value="ECO:0007669"/>
    <property type="project" value="InterPro"/>
</dbReference>